<comment type="caution">
    <text evidence="2">The sequence shown here is derived from an EMBL/GenBank/DDBJ whole genome shotgun (WGS) entry which is preliminary data.</text>
</comment>
<evidence type="ECO:0000313" key="2">
    <source>
        <dbReference type="EMBL" id="KAH7366780.1"/>
    </source>
</evidence>
<sequence length="285" mass="31436">MADSAPGRGVLAGQGVRRRGRSIRRSRLSHLARPCFPLDASGRRGFRPNSLSGGAAPPVLLRCSRSVSPRNGRRSTAHPRQLLSVGPPANRTDRRRRPEGWPSLIRWWVDSGVGWVGLLEDCATCSTGHRGEGCQWGATLRLELTESRVFRCSQSTQFASCRPSESPCLAPLAPRPPLLHISRCSRTWIDSARLVVSSTLTEIGPCFWIRRGAQVACRAAGRPLHAVGSVCQPASECAWNCGCQGRRVQTKCAVMHWWCRFASRSAHRIHPSRWRLIRPAAGARD</sequence>
<evidence type="ECO:0000313" key="3">
    <source>
        <dbReference type="Proteomes" id="UP000813385"/>
    </source>
</evidence>
<proteinExistence type="predicted"/>
<protein>
    <submittedName>
        <fullName evidence="2">Uncharacterized protein</fullName>
    </submittedName>
</protein>
<keyword evidence="3" id="KW-1185">Reference proteome</keyword>
<reference evidence="2" key="1">
    <citation type="journal article" date="2021" name="Nat. Commun.">
        <title>Genetic determinants of endophytism in the Arabidopsis root mycobiome.</title>
        <authorList>
            <person name="Mesny F."/>
            <person name="Miyauchi S."/>
            <person name="Thiergart T."/>
            <person name="Pickel B."/>
            <person name="Atanasova L."/>
            <person name="Karlsson M."/>
            <person name="Huettel B."/>
            <person name="Barry K.W."/>
            <person name="Haridas S."/>
            <person name="Chen C."/>
            <person name="Bauer D."/>
            <person name="Andreopoulos W."/>
            <person name="Pangilinan J."/>
            <person name="LaButti K."/>
            <person name="Riley R."/>
            <person name="Lipzen A."/>
            <person name="Clum A."/>
            <person name="Drula E."/>
            <person name="Henrissat B."/>
            <person name="Kohler A."/>
            <person name="Grigoriev I.V."/>
            <person name="Martin F.M."/>
            <person name="Hacquard S."/>
        </authorList>
    </citation>
    <scope>NUCLEOTIDE SEQUENCE</scope>
    <source>
        <strain evidence="2">MPI-CAGE-AT-0016</strain>
    </source>
</reference>
<dbReference type="AlphaFoldDB" id="A0A8K0X512"/>
<gene>
    <name evidence="2" type="ORF">B0T11DRAFT_315388</name>
</gene>
<organism evidence="2 3">
    <name type="scientific">Plectosphaerella cucumerina</name>
    <dbReference type="NCBI Taxonomy" id="40658"/>
    <lineage>
        <taxon>Eukaryota</taxon>
        <taxon>Fungi</taxon>
        <taxon>Dikarya</taxon>
        <taxon>Ascomycota</taxon>
        <taxon>Pezizomycotina</taxon>
        <taxon>Sordariomycetes</taxon>
        <taxon>Hypocreomycetidae</taxon>
        <taxon>Glomerellales</taxon>
        <taxon>Plectosphaerellaceae</taxon>
        <taxon>Plectosphaerella</taxon>
    </lineage>
</organism>
<evidence type="ECO:0000256" key="1">
    <source>
        <dbReference type="SAM" id="MobiDB-lite"/>
    </source>
</evidence>
<feature type="region of interest" description="Disordered" evidence="1">
    <location>
        <begin position="65"/>
        <end position="97"/>
    </location>
</feature>
<dbReference type="EMBL" id="JAGPXD010000002">
    <property type="protein sequence ID" value="KAH7366780.1"/>
    <property type="molecule type" value="Genomic_DNA"/>
</dbReference>
<accession>A0A8K0X512</accession>
<name>A0A8K0X512_9PEZI</name>
<dbReference type="Proteomes" id="UP000813385">
    <property type="component" value="Unassembled WGS sequence"/>
</dbReference>